<feature type="transmembrane region" description="Helical" evidence="7">
    <location>
        <begin position="102"/>
        <end position="120"/>
    </location>
</feature>
<evidence type="ECO:0000313" key="8">
    <source>
        <dbReference type="EMBL" id="AIF46538.1"/>
    </source>
</evidence>
<dbReference type="GO" id="GO:0005886">
    <property type="term" value="C:plasma membrane"/>
    <property type="evidence" value="ECO:0007669"/>
    <property type="project" value="UniProtKB-SubCell"/>
</dbReference>
<gene>
    <name evidence="8" type="ORF">HY57_04285</name>
</gene>
<feature type="transmembrane region" description="Helical" evidence="7">
    <location>
        <begin position="156"/>
        <end position="176"/>
    </location>
</feature>
<keyword evidence="2" id="KW-0813">Transport</keyword>
<name>A0A075K2X2_9GAMM</name>
<dbReference type="PATRIC" id="fig|1217721.7.peg.895"/>
<dbReference type="RefSeq" id="WP_019463714.1">
    <property type="nucleotide sequence ID" value="NZ_ALOY01000074.1"/>
</dbReference>
<evidence type="ECO:0000256" key="4">
    <source>
        <dbReference type="ARBA" id="ARBA00022692"/>
    </source>
</evidence>
<comment type="subcellular location">
    <subcellularLocation>
        <location evidence="1">Cell membrane</location>
        <topology evidence="1">Multi-pass membrane protein</topology>
    </subcellularLocation>
</comment>
<feature type="transmembrane region" description="Helical" evidence="7">
    <location>
        <begin position="127"/>
        <end position="144"/>
    </location>
</feature>
<dbReference type="Pfam" id="PF04632">
    <property type="entry name" value="FUSC"/>
    <property type="match status" value="1"/>
</dbReference>
<keyword evidence="6 7" id="KW-0472">Membrane</keyword>
<dbReference type="PANTHER" id="PTHR30509:SF9">
    <property type="entry name" value="MULTIDRUG RESISTANCE PROTEIN MDTO"/>
    <property type="match status" value="1"/>
</dbReference>
<feature type="transmembrane region" description="Helical" evidence="7">
    <location>
        <begin position="385"/>
        <end position="408"/>
    </location>
</feature>
<feature type="transmembrane region" description="Helical" evidence="7">
    <location>
        <begin position="414"/>
        <end position="430"/>
    </location>
</feature>
<evidence type="ECO:0000313" key="9">
    <source>
        <dbReference type="Proteomes" id="UP000027987"/>
    </source>
</evidence>
<evidence type="ECO:0000256" key="5">
    <source>
        <dbReference type="ARBA" id="ARBA00022989"/>
    </source>
</evidence>
<dbReference type="OrthoDB" id="9807111at2"/>
<feature type="transmembrane region" description="Helical" evidence="7">
    <location>
        <begin position="76"/>
        <end position="96"/>
    </location>
</feature>
<dbReference type="GO" id="GO:0022857">
    <property type="term" value="F:transmembrane transporter activity"/>
    <property type="evidence" value="ECO:0007669"/>
    <property type="project" value="InterPro"/>
</dbReference>
<evidence type="ECO:0000256" key="7">
    <source>
        <dbReference type="SAM" id="Phobius"/>
    </source>
</evidence>
<feature type="transmembrane region" description="Helical" evidence="7">
    <location>
        <begin position="27"/>
        <end position="48"/>
    </location>
</feature>
<evidence type="ECO:0000256" key="6">
    <source>
        <dbReference type="ARBA" id="ARBA00023136"/>
    </source>
</evidence>
<dbReference type="InterPro" id="IPR006726">
    <property type="entry name" value="PHBA_efflux_AaeB/fusaric-R"/>
</dbReference>
<feature type="transmembrane region" description="Helical" evidence="7">
    <location>
        <begin position="526"/>
        <end position="548"/>
    </location>
</feature>
<keyword evidence="4 7" id="KW-0812">Transmembrane</keyword>
<keyword evidence="9" id="KW-1185">Reference proteome</keyword>
<organism evidence="8 9">
    <name type="scientific">Dyella japonica A8</name>
    <dbReference type="NCBI Taxonomy" id="1217721"/>
    <lineage>
        <taxon>Bacteria</taxon>
        <taxon>Pseudomonadati</taxon>
        <taxon>Pseudomonadota</taxon>
        <taxon>Gammaproteobacteria</taxon>
        <taxon>Lysobacterales</taxon>
        <taxon>Rhodanobacteraceae</taxon>
        <taxon>Dyella</taxon>
    </lineage>
</organism>
<dbReference type="Proteomes" id="UP000027987">
    <property type="component" value="Chromosome"/>
</dbReference>
<sequence>MSAVPSDPSIRQRWPWLRDFLVGERQGWIFVFKCMLAFYLAAWLTMVFQLEQPSTTMITVSIVMHPQSGMVLAKSFYRTIGTCTGSLFALVLMTVFPQQRELFLFSLSLWVGLCAGGAVLYRNFMSYGFVLAGYTAVIVTLPAIDNPYAVFNSAVQRVSEVMLGIIVAGLVSDTVLPERLRQVLRRRAREHYGHFLDFARGSLGGVIPREEMEQAHLHFVRAAVEIEDLRSTVIFEDPEARARSSRMQLLNVLYMAAATSFQSLHHLINRLKRTNHPRTAGALIKLYAPVGEALSPPADEQHRPRVMASRLEACEPRLPELAAQLREELRQDPEMLLEFDSGAALLYRFVRELRDFTALEATLRETQGTLGGTVERISFRRANEFVAPGIAVVRTFLTLATLSTFWLITNWPSGTTAMLLATVFSGLLATSPRPIPATVNMWIGVALGMLAAFIVVLWILPGSDGFLMLILASGPLLMIGPYLTTRNATLPGIGSGYMLGFATILALKNPMVYAPDRLFNDAIASLFGLIMCGVAFMIIPAVIGTEWLRRRQLQQLRRQVTMAATAPLEGLVYRFESENRDLFHQIVQFTKPGSAESRGQLAWALAVHDSGRAVIELRQDMQQAELPPPIMETLQRAVQSLARLYDEPDQARWAAADRDVDHALTLTRQTLPLARASCQPALAHLLQLRTALRDDESALAPYIVKAPETDHAA</sequence>
<proteinExistence type="predicted"/>
<dbReference type="EMBL" id="CP008884">
    <property type="protein sequence ID" value="AIF46538.1"/>
    <property type="molecule type" value="Genomic_DNA"/>
</dbReference>
<feature type="transmembrane region" description="Helical" evidence="7">
    <location>
        <begin position="466"/>
        <end position="484"/>
    </location>
</feature>
<keyword evidence="5 7" id="KW-1133">Transmembrane helix</keyword>
<feature type="transmembrane region" description="Helical" evidence="7">
    <location>
        <begin position="442"/>
        <end position="460"/>
    </location>
</feature>
<evidence type="ECO:0000256" key="3">
    <source>
        <dbReference type="ARBA" id="ARBA00022475"/>
    </source>
</evidence>
<dbReference type="STRING" id="1217721.HY57_04285"/>
<evidence type="ECO:0000256" key="2">
    <source>
        <dbReference type="ARBA" id="ARBA00022448"/>
    </source>
</evidence>
<accession>A0A075K2X2</accession>
<dbReference type="PANTHER" id="PTHR30509">
    <property type="entry name" value="P-HYDROXYBENZOIC ACID EFFLUX PUMP SUBUNIT-RELATED"/>
    <property type="match status" value="1"/>
</dbReference>
<dbReference type="KEGG" id="dja:HY57_04285"/>
<dbReference type="AlphaFoldDB" id="A0A075K2X2"/>
<feature type="transmembrane region" description="Helical" evidence="7">
    <location>
        <begin position="496"/>
        <end position="514"/>
    </location>
</feature>
<protein>
    <submittedName>
        <fullName evidence="8">Fusaric acid resistance protein</fullName>
    </submittedName>
</protein>
<evidence type="ECO:0000256" key="1">
    <source>
        <dbReference type="ARBA" id="ARBA00004651"/>
    </source>
</evidence>
<dbReference type="HOGENOM" id="CLU_013927_0_0_6"/>
<keyword evidence="3" id="KW-1003">Cell membrane</keyword>
<reference evidence="8 9" key="1">
    <citation type="submission" date="2014-07" db="EMBL/GenBank/DDBJ databases">
        <title>Complete Genome Sequence of Dyella japonica Strain A8 Isolated from Malaysian Tropical Soil.</title>
        <authorList>
            <person name="Hui R.K.H."/>
            <person name="Chen J.-W."/>
            <person name="Chan K.-G."/>
            <person name="Leung F.C.C."/>
        </authorList>
    </citation>
    <scope>NUCLEOTIDE SEQUENCE [LARGE SCALE GENOMIC DNA]</scope>
    <source>
        <strain evidence="8 9">A8</strain>
    </source>
</reference>